<evidence type="ECO:0000313" key="2">
    <source>
        <dbReference type="Proteomes" id="UP001159363"/>
    </source>
</evidence>
<gene>
    <name evidence="1" type="ORF">PR048_010115</name>
</gene>
<dbReference type="Proteomes" id="UP001159363">
    <property type="component" value="Chromosome 3"/>
</dbReference>
<keyword evidence="2" id="KW-1185">Reference proteome</keyword>
<reference evidence="1 2" key="1">
    <citation type="submission" date="2023-02" db="EMBL/GenBank/DDBJ databases">
        <title>LHISI_Scaffold_Assembly.</title>
        <authorList>
            <person name="Stuart O.P."/>
            <person name="Cleave R."/>
            <person name="Magrath M.J.L."/>
            <person name="Mikheyev A.S."/>
        </authorList>
    </citation>
    <scope>NUCLEOTIDE SEQUENCE [LARGE SCALE GENOMIC DNA]</scope>
    <source>
        <strain evidence="1">Daus_M_001</strain>
        <tissue evidence="1">Leg muscle</tissue>
    </source>
</reference>
<proteinExistence type="predicted"/>
<comment type="caution">
    <text evidence="1">The sequence shown here is derived from an EMBL/GenBank/DDBJ whole genome shotgun (WGS) entry which is preliminary data.</text>
</comment>
<accession>A0ABQ9I1U6</accession>
<protein>
    <submittedName>
        <fullName evidence="1">Uncharacterized protein</fullName>
    </submittedName>
</protein>
<evidence type="ECO:0000313" key="1">
    <source>
        <dbReference type="EMBL" id="KAJ8890606.1"/>
    </source>
</evidence>
<sequence length="182" mass="20741">MDNDLRMYLEYELAPFPLALFNNSGMRMTTTKKDWNPSNFDIVVDGGFLMHKVIWPRGCTVFNTCEAYIKYVKSHYPGRSCCVIFDGCTNSLNSTNAPVQEQWYRMKKSSDINLHLNTEINVKQDYFLSNEHNKSMLITLSKSQLDENGIESQQASGDANLLIVTTVIDKSKPLDKSIIVII</sequence>
<organism evidence="1 2">
    <name type="scientific">Dryococelus australis</name>
    <dbReference type="NCBI Taxonomy" id="614101"/>
    <lineage>
        <taxon>Eukaryota</taxon>
        <taxon>Metazoa</taxon>
        <taxon>Ecdysozoa</taxon>
        <taxon>Arthropoda</taxon>
        <taxon>Hexapoda</taxon>
        <taxon>Insecta</taxon>
        <taxon>Pterygota</taxon>
        <taxon>Neoptera</taxon>
        <taxon>Polyneoptera</taxon>
        <taxon>Phasmatodea</taxon>
        <taxon>Verophasmatodea</taxon>
        <taxon>Anareolatae</taxon>
        <taxon>Phasmatidae</taxon>
        <taxon>Eurycanthinae</taxon>
        <taxon>Dryococelus</taxon>
    </lineage>
</organism>
<dbReference type="EMBL" id="JARBHB010000003">
    <property type="protein sequence ID" value="KAJ8890606.1"/>
    <property type="molecule type" value="Genomic_DNA"/>
</dbReference>
<name>A0ABQ9I1U6_9NEOP</name>